<evidence type="ECO:0000256" key="1">
    <source>
        <dbReference type="ARBA" id="ARBA00023242"/>
    </source>
</evidence>
<dbReference type="RefSeq" id="XP_020028501.1">
    <property type="nucleotide sequence ID" value="XM_020172912.1"/>
</dbReference>
<feature type="region of interest" description="Disordered" evidence="3">
    <location>
        <begin position="1"/>
        <end position="40"/>
    </location>
</feature>
<gene>
    <name evidence="6" type="primary">Bhmg1</name>
    <name evidence="6" type="synonym">Meiosin</name>
</gene>
<dbReference type="GO" id="GO:0005634">
    <property type="term" value="C:nucleus"/>
    <property type="evidence" value="ECO:0007669"/>
    <property type="project" value="UniProtKB-UniRule"/>
</dbReference>
<feature type="region of interest" description="Disordered" evidence="3">
    <location>
        <begin position="306"/>
        <end position="337"/>
    </location>
</feature>
<dbReference type="OrthoDB" id="1919336at2759"/>
<dbReference type="SUPFAM" id="SSF47095">
    <property type="entry name" value="HMG-box"/>
    <property type="match status" value="1"/>
</dbReference>
<dbReference type="CTD" id="388553"/>
<dbReference type="Pfam" id="PF00505">
    <property type="entry name" value="HMG_box"/>
    <property type="match status" value="1"/>
</dbReference>
<protein>
    <submittedName>
        <fullName evidence="6">Basic helix-loop-helix and HMG box domain-containing protein 1</fullName>
    </submittedName>
    <submittedName>
        <fullName evidence="6">Meiosis initiator protein</fullName>
    </submittedName>
</protein>
<feature type="DNA-binding region" description="HMG box" evidence="2">
    <location>
        <begin position="525"/>
        <end position="593"/>
    </location>
</feature>
<dbReference type="PANTHER" id="PTHR47658">
    <property type="entry name" value="HIGH MOBILITY GROUP B PROTEIN 12-RELATED"/>
    <property type="match status" value="1"/>
</dbReference>
<evidence type="ECO:0000313" key="6">
    <source>
        <dbReference type="RefSeq" id="XP_020028501.1"/>
    </source>
</evidence>
<feature type="compositionally biased region" description="Polar residues" evidence="3">
    <location>
        <begin position="144"/>
        <end position="165"/>
    </location>
</feature>
<dbReference type="Gene3D" id="1.10.30.10">
    <property type="entry name" value="High mobility group box domain"/>
    <property type="match status" value="1"/>
</dbReference>
<keyword evidence="5" id="KW-1185">Reference proteome</keyword>
<evidence type="ECO:0000256" key="2">
    <source>
        <dbReference type="PROSITE-ProRule" id="PRU00267"/>
    </source>
</evidence>
<dbReference type="InterPro" id="IPR009071">
    <property type="entry name" value="HMG_box_dom"/>
</dbReference>
<feature type="region of interest" description="Disordered" evidence="3">
    <location>
        <begin position="392"/>
        <end position="426"/>
    </location>
</feature>
<dbReference type="SMART" id="SM00398">
    <property type="entry name" value="HMG"/>
    <property type="match status" value="1"/>
</dbReference>
<dbReference type="KEGG" id="ccan:109692355"/>
<dbReference type="Proteomes" id="UP001732720">
    <property type="component" value="Chromosome 16"/>
</dbReference>
<feature type="compositionally biased region" description="Polar residues" evidence="3">
    <location>
        <begin position="466"/>
        <end position="495"/>
    </location>
</feature>
<feature type="compositionally biased region" description="Acidic residues" evidence="3">
    <location>
        <begin position="451"/>
        <end position="465"/>
    </location>
</feature>
<evidence type="ECO:0000313" key="5">
    <source>
        <dbReference type="Proteomes" id="UP001732720"/>
    </source>
</evidence>
<dbReference type="PANTHER" id="PTHR47658:SF1">
    <property type="entry name" value="MEIOSIS INITIATOR PROTEIN"/>
    <property type="match status" value="1"/>
</dbReference>
<evidence type="ECO:0000259" key="4">
    <source>
        <dbReference type="PROSITE" id="PS50118"/>
    </source>
</evidence>
<evidence type="ECO:0000256" key="3">
    <source>
        <dbReference type="SAM" id="MobiDB-lite"/>
    </source>
</evidence>
<dbReference type="CDD" id="cd21977">
    <property type="entry name" value="HMG-box_BHMG1"/>
    <property type="match status" value="1"/>
</dbReference>
<proteinExistence type="predicted"/>
<sequence length="629" mass="69769">MDYTSQYATRQLGGGAAKVSPARAHCPPGAGGGDPREKLSHRTPKCGAGAKPEVGPHTILHGSRRLLSPNRNEKKNHTSKLHDLALLLPVSLKSGMKKLTKKEILLYVLHYIHYLQRNIDVARALLKCHICDGEGGLGGLGQDPSANPTRQKHSTPSGSPCSQNSYLWGACQKPRKKKSTRASEHQARAQKPRRSLALDKSEKLVTTFPDQKEGIMGRSITPPRCLNPSKPASSSSQGDGEEGRSQLTLLDMAEDIIPYDIESCWEQDGAQDDEPEPDLEAQRAIERIYFLNKIRLYPRQKLVSYDSSEENKEASDADPWLPAWTSEDSPPGSPLALGPPQINTWHETGHLSDVLGLSPSLFSSPSKILPEQTLKDDRYYLTKGLFEEAFLQPESPPSACTPEAPQEKDAPSQAPEEPPDSYTLGQSSVSLDHCYLSLSENSKALSSPSSEDTDTESLWTQEEDTQANPKGLQSSSDGDNDYTWTPTRQASTLSTAGRKAKNIRATRVPPKPKESKKVPCPAQVKKKCVNGFIMFCRMNRKQYIRACPGTASTAATKELAQLWRVMTPQERRPYCIKARRFSRQHNRVVKQDNSSSEDEDWETPKPFYQLLAEKTRAFPDSALQRTPRH</sequence>
<reference evidence="6" key="1">
    <citation type="submission" date="2025-08" db="UniProtKB">
        <authorList>
            <consortium name="RefSeq"/>
        </authorList>
    </citation>
    <scope>IDENTIFICATION</scope>
    <source>
        <tissue evidence="6">Leukocyte</tissue>
    </source>
</reference>
<feature type="domain" description="HMG box" evidence="4">
    <location>
        <begin position="525"/>
        <end position="593"/>
    </location>
</feature>
<feature type="region of interest" description="Disordered" evidence="3">
    <location>
        <begin position="141"/>
        <end position="165"/>
    </location>
</feature>
<feature type="region of interest" description="Disordered" evidence="3">
    <location>
        <begin position="177"/>
        <end position="243"/>
    </location>
</feature>
<dbReference type="GeneID" id="109692355"/>
<name>A0A8B7V959_CASCN</name>
<keyword evidence="1 2" id="KW-0539">Nucleus</keyword>
<dbReference type="InterPro" id="IPR036910">
    <property type="entry name" value="HMG_box_dom_sf"/>
</dbReference>
<keyword evidence="2" id="KW-0238">DNA-binding</keyword>
<dbReference type="PROSITE" id="PS50118">
    <property type="entry name" value="HMG_BOX_2"/>
    <property type="match status" value="1"/>
</dbReference>
<dbReference type="AlphaFoldDB" id="A0A8B7V959"/>
<accession>A0A8B7V959</accession>
<organism evidence="6">
    <name type="scientific">Castor canadensis</name>
    <name type="common">American beaver</name>
    <dbReference type="NCBI Taxonomy" id="51338"/>
    <lineage>
        <taxon>Eukaryota</taxon>
        <taxon>Metazoa</taxon>
        <taxon>Chordata</taxon>
        <taxon>Craniata</taxon>
        <taxon>Vertebrata</taxon>
        <taxon>Euteleostomi</taxon>
        <taxon>Mammalia</taxon>
        <taxon>Eutheria</taxon>
        <taxon>Euarchontoglires</taxon>
        <taxon>Glires</taxon>
        <taxon>Rodentia</taxon>
        <taxon>Castorimorpha</taxon>
        <taxon>Castoridae</taxon>
        <taxon>Castor</taxon>
    </lineage>
</organism>
<dbReference type="GO" id="GO:0003677">
    <property type="term" value="F:DNA binding"/>
    <property type="evidence" value="ECO:0007669"/>
    <property type="project" value="UniProtKB-UniRule"/>
</dbReference>
<feature type="region of interest" description="Disordered" evidence="3">
    <location>
        <begin position="441"/>
        <end position="518"/>
    </location>
</feature>